<dbReference type="RefSeq" id="WP_118355521.1">
    <property type="nucleotide sequence ID" value="NZ_CALLOM010000029.1"/>
</dbReference>
<proteinExistence type="predicted"/>
<accession>A0A3R6IT67</accession>
<dbReference type="SUPFAM" id="SSF82771">
    <property type="entry name" value="GIY-YIG endonuclease"/>
    <property type="match status" value="1"/>
</dbReference>
<dbReference type="AlphaFoldDB" id="A0A3R6IT67"/>
<evidence type="ECO:0000313" key="1">
    <source>
        <dbReference type="EMBL" id="RHK49870.1"/>
    </source>
</evidence>
<dbReference type="OrthoDB" id="89044at2"/>
<name>A0A3R6IT67_9BACT</name>
<dbReference type="CDD" id="cd10446">
    <property type="entry name" value="GIY-YIG_unchar_1"/>
    <property type="match status" value="1"/>
</dbReference>
<sequence>MKDYIVFIQDLLSGRNEEFDNADKKRIRLIRHKDNRKEKIIDGKKYSNSLFDLYLYEHDVFLSYQSEQVKKRFKDVDYIVSFIGEEGISSRFVGVFKNNGVLKEIEDYNGEVQAKFDFSELDGFKLLKERVVIDWNNPVSWLQGFNNKMPVIRIDRGLQENNIPVFTSFEDVVLNYNQLKLIFESNNKEWKAKLESCNCIYLILDKLTGKQYVGSTYNTRGIWGRWEIYANTGHGFDKDLESLINNDAAYAQKYFQWCILETLPLKILEEHAIDRESLYKRKFGTREFGYNNN</sequence>
<keyword evidence="2" id="KW-1185">Reference proteome</keyword>
<gene>
    <name evidence="1" type="ORF">DW060_08200</name>
</gene>
<organism evidence="1 2">
    <name type="scientific">Leyella stercorea</name>
    <dbReference type="NCBI Taxonomy" id="363265"/>
    <lineage>
        <taxon>Bacteria</taxon>
        <taxon>Pseudomonadati</taxon>
        <taxon>Bacteroidota</taxon>
        <taxon>Bacteroidia</taxon>
        <taxon>Bacteroidales</taxon>
        <taxon>Prevotellaceae</taxon>
        <taxon>Leyella</taxon>
    </lineage>
</organism>
<reference evidence="1 2" key="1">
    <citation type="submission" date="2018-08" db="EMBL/GenBank/DDBJ databases">
        <title>A genome reference for cultivated species of the human gut microbiota.</title>
        <authorList>
            <person name="Zou Y."/>
            <person name="Xue W."/>
            <person name="Luo G."/>
        </authorList>
    </citation>
    <scope>NUCLEOTIDE SEQUENCE [LARGE SCALE GENOMIC DNA]</scope>
    <source>
        <strain evidence="1 2">AF42-9</strain>
    </source>
</reference>
<evidence type="ECO:0000313" key="2">
    <source>
        <dbReference type="Proteomes" id="UP000286598"/>
    </source>
</evidence>
<dbReference type="Gene3D" id="3.40.1440.10">
    <property type="entry name" value="GIY-YIG endonuclease"/>
    <property type="match status" value="1"/>
</dbReference>
<protein>
    <submittedName>
        <fullName evidence="1">GIY-YIG nuclease family protein</fullName>
    </submittedName>
</protein>
<dbReference type="InterPro" id="IPR035901">
    <property type="entry name" value="GIY-YIG_endonuc_sf"/>
</dbReference>
<dbReference type="Proteomes" id="UP000286598">
    <property type="component" value="Unassembled WGS sequence"/>
</dbReference>
<comment type="caution">
    <text evidence="1">The sequence shown here is derived from an EMBL/GenBank/DDBJ whole genome shotgun (WGS) entry which is preliminary data.</text>
</comment>
<dbReference type="EMBL" id="QRNO01000038">
    <property type="protein sequence ID" value="RHK49870.1"/>
    <property type="molecule type" value="Genomic_DNA"/>
</dbReference>